<protein>
    <recommendedName>
        <fullName evidence="3">Tetratricopeptide repeat protein</fullName>
    </recommendedName>
</protein>
<evidence type="ECO:0000313" key="2">
    <source>
        <dbReference type="Proteomes" id="UP001060414"/>
    </source>
</evidence>
<gene>
    <name evidence="1" type="ORF">L9S41_10025</name>
</gene>
<sequence length="176" mass="19993">MRNLLFILCFFVLLGNVGCREHVQPGKSSVDQGSSLEHPNQIRKADEVSKLKFQALDLVGKREYETAKNILEDVLEFENDLSLLMLRCMLGERTGEDEDHVQKCYRSVAEGYGEMDTDDPLNEINRISALLFARAPHAAQEAESLIKSLKGTELEELSLMLFKNFDREAYLLTILP</sequence>
<dbReference type="RefSeq" id="WP_260746384.1">
    <property type="nucleotide sequence ID" value="NZ_CP092109.1"/>
</dbReference>
<dbReference type="EMBL" id="CP092109">
    <property type="protein sequence ID" value="UWZ78036.1"/>
    <property type="molecule type" value="Genomic_DNA"/>
</dbReference>
<keyword evidence="2" id="KW-1185">Reference proteome</keyword>
<proteinExistence type="predicted"/>
<evidence type="ECO:0008006" key="3">
    <source>
        <dbReference type="Google" id="ProtNLM"/>
    </source>
</evidence>
<reference evidence="1" key="1">
    <citation type="journal article" date="2022" name="Environ. Microbiol.">
        <title>Geoalkalibacter halelectricus SAP #1 sp. nov. possessing extracellular electron transfer and mineral#reducing capabilities from a haloalkaline environment.</title>
        <authorList>
            <person name="Yadav S."/>
            <person name="Singh R."/>
            <person name="Sundharam S.S."/>
            <person name="Chaudhary S."/>
            <person name="Krishnamurthi S."/>
            <person name="Patil S.A."/>
        </authorList>
    </citation>
    <scope>NUCLEOTIDE SEQUENCE</scope>
    <source>
        <strain evidence="1">SAP-1</strain>
    </source>
</reference>
<evidence type="ECO:0000313" key="1">
    <source>
        <dbReference type="EMBL" id="UWZ78036.1"/>
    </source>
</evidence>
<accession>A0ABY5ZL92</accession>
<name>A0ABY5ZL92_9BACT</name>
<dbReference type="Proteomes" id="UP001060414">
    <property type="component" value="Chromosome"/>
</dbReference>
<organism evidence="1 2">
    <name type="scientific">Geoalkalibacter halelectricus</name>
    <dbReference type="NCBI Taxonomy" id="2847045"/>
    <lineage>
        <taxon>Bacteria</taxon>
        <taxon>Pseudomonadati</taxon>
        <taxon>Thermodesulfobacteriota</taxon>
        <taxon>Desulfuromonadia</taxon>
        <taxon>Desulfuromonadales</taxon>
        <taxon>Geoalkalibacteraceae</taxon>
        <taxon>Geoalkalibacter</taxon>
    </lineage>
</organism>